<evidence type="ECO:0000259" key="6">
    <source>
        <dbReference type="PROSITE" id="PS51462"/>
    </source>
</evidence>
<dbReference type="InterPro" id="IPR000086">
    <property type="entry name" value="NUDIX_hydrolase_dom"/>
</dbReference>
<organism evidence="7 8">
    <name type="scientific">Antrihabitans spumae</name>
    <dbReference type="NCBI Taxonomy" id="3373370"/>
    <lineage>
        <taxon>Bacteria</taxon>
        <taxon>Bacillati</taxon>
        <taxon>Actinomycetota</taxon>
        <taxon>Actinomycetes</taxon>
        <taxon>Mycobacteriales</taxon>
        <taxon>Nocardiaceae</taxon>
        <taxon>Antrihabitans</taxon>
    </lineage>
</organism>
<comment type="cofactor">
    <cofactor evidence="1">
        <name>Mg(2+)</name>
        <dbReference type="ChEBI" id="CHEBI:18420"/>
    </cofactor>
</comment>
<dbReference type="Pfam" id="PF00293">
    <property type="entry name" value="NUDIX"/>
    <property type="match status" value="1"/>
</dbReference>
<comment type="similarity">
    <text evidence="2">Belongs to the Nudix hydrolase family.</text>
</comment>
<comment type="caution">
    <text evidence="7">The sequence shown here is derived from an EMBL/GenBank/DDBJ whole genome shotgun (WGS) entry which is preliminary data.</text>
</comment>
<accession>A0ABW7JQT7</accession>
<evidence type="ECO:0000256" key="3">
    <source>
        <dbReference type="ARBA" id="ARBA00022723"/>
    </source>
</evidence>
<dbReference type="PROSITE" id="PS51462">
    <property type="entry name" value="NUDIX"/>
    <property type="match status" value="1"/>
</dbReference>
<dbReference type="EMBL" id="JBIMSO010000060">
    <property type="protein sequence ID" value="MFH5210373.1"/>
    <property type="molecule type" value="Genomic_DNA"/>
</dbReference>
<evidence type="ECO:0000313" key="7">
    <source>
        <dbReference type="EMBL" id="MFH5210373.1"/>
    </source>
</evidence>
<gene>
    <name evidence="7" type="ORF">ACHIPZ_19495</name>
</gene>
<evidence type="ECO:0000256" key="4">
    <source>
        <dbReference type="ARBA" id="ARBA00022801"/>
    </source>
</evidence>
<dbReference type="PROSITE" id="PS00893">
    <property type="entry name" value="NUDIX_BOX"/>
    <property type="match status" value="1"/>
</dbReference>
<proteinExistence type="inferred from homology"/>
<dbReference type="Proteomes" id="UP001609175">
    <property type="component" value="Unassembled WGS sequence"/>
</dbReference>
<evidence type="ECO:0000256" key="2">
    <source>
        <dbReference type="ARBA" id="ARBA00005582"/>
    </source>
</evidence>
<dbReference type="SUPFAM" id="SSF55811">
    <property type="entry name" value="Nudix"/>
    <property type="match status" value="1"/>
</dbReference>
<dbReference type="PIRSF" id="PIRSF017340">
    <property type="entry name" value="Nudix_hydro"/>
    <property type="match status" value="1"/>
</dbReference>
<reference evidence="7 8" key="1">
    <citation type="submission" date="2024-10" db="EMBL/GenBank/DDBJ databases">
        <authorList>
            <person name="Riesco R."/>
        </authorList>
    </citation>
    <scope>NUCLEOTIDE SEQUENCE [LARGE SCALE GENOMIC DNA]</scope>
    <source>
        <strain evidence="7 8">NCIMB 15449</strain>
    </source>
</reference>
<sequence>MATMTSNPADEVVAVYDSERNVIGEAPRSVVYADGLWHATAGVLVRSCDGERIYVHRRTDTKSIFPGMHDCLAGGVVDPGETIETAAIRELEEELGIVTTSLRPLTDLSWDGTWQGKPMRCHMFAFEIVSDGPFQHQASEIVDGWWWTDAELREHLADPAWPFVPDTRLLVPGMLRSLA</sequence>
<feature type="domain" description="Nudix hydrolase" evidence="6">
    <location>
        <begin position="36"/>
        <end position="169"/>
    </location>
</feature>
<name>A0ABW7JQT7_9NOCA</name>
<keyword evidence="3" id="KW-0479">Metal-binding</keyword>
<evidence type="ECO:0000256" key="5">
    <source>
        <dbReference type="ARBA" id="ARBA00022842"/>
    </source>
</evidence>
<dbReference type="Gene3D" id="3.90.79.10">
    <property type="entry name" value="Nucleoside Triphosphate Pyrophosphohydrolase"/>
    <property type="match status" value="1"/>
</dbReference>
<dbReference type="RefSeq" id="WP_395116205.1">
    <property type="nucleotide sequence ID" value="NZ_JBIMSO010000060.1"/>
</dbReference>
<dbReference type="InterPro" id="IPR020084">
    <property type="entry name" value="NUDIX_hydrolase_CS"/>
</dbReference>
<keyword evidence="5" id="KW-0460">Magnesium</keyword>
<protein>
    <submittedName>
        <fullName evidence="7">NUDIX domain-containing protein</fullName>
    </submittedName>
</protein>
<evidence type="ECO:0000313" key="8">
    <source>
        <dbReference type="Proteomes" id="UP001609175"/>
    </source>
</evidence>
<evidence type="ECO:0000256" key="1">
    <source>
        <dbReference type="ARBA" id="ARBA00001946"/>
    </source>
</evidence>
<dbReference type="InterPro" id="IPR024195">
    <property type="entry name" value="NUDIX_hydrolase_YfcD_pred"/>
</dbReference>
<keyword evidence="4" id="KW-0378">Hydrolase</keyword>
<dbReference type="PANTHER" id="PTHR10885">
    <property type="entry name" value="ISOPENTENYL-DIPHOSPHATE DELTA-ISOMERASE"/>
    <property type="match status" value="1"/>
</dbReference>
<dbReference type="PANTHER" id="PTHR10885:SF0">
    <property type="entry name" value="ISOPENTENYL-DIPHOSPHATE DELTA-ISOMERASE"/>
    <property type="match status" value="1"/>
</dbReference>
<dbReference type="InterPro" id="IPR015797">
    <property type="entry name" value="NUDIX_hydrolase-like_dom_sf"/>
</dbReference>